<feature type="region of interest" description="Disordered" evidence="1">
    <location>
        <begin position="21"/>
        <end position="51"/>
    </location>
</feature>
<sequence length="61" mass="6857">MLSMRNGQDLTKITMKSKGKIEFTPNSNKKNWLLGEVSPSGNPRDQKSDVQLYEKGKCVPC</sequence>
<reference evidence="2" key="1">
    <citation type="submission" date="2014-09" db="EMBL/GenBank/DDBJ databases">
        <authorList>
            <person name="Magalhaes I.L.F."/>
            <person name="Oliveira U."/>
            <person name="Santos F.R."/>
            <person name="Vidigal T.H.D.A."/>
            <person name="Brescovit A.D."/>
            <person name="Santos A.J."/>
        </authorList>
    </citation>
    <scope>NUCLEOTIDE SEQUENCE</scope>
    <source>
        <tissue evidence="2">Shoot tissue taken approximately 20 cm above the soil surface</tissue>
    </source>
</reference>
<protein>
    <submittedName>
        <fullName evidence="2">Uncharacterized protein</fullName>
    </submittedName>
</protein>
<accession>A0A0A9C8H3</accession>
<proteinExistence type="predicted"/>
<organism evidence="2">
    <name type="scientific">Arundo donax</name>
    <name type="common">Giant reed</name>
    <name type="synonym">Donax arundinaceus</name>
    <dbReference type="NCBI Taxonomy" id="35708"/>
    <lineage>
        <taxon>Eukaryota</taxon>
        <taxon>Viridiplantae</taxon>
        <taxon>Streptophyta</taxon>
        <taxon>Embryophyta</taxon>
        <taxon>Tracheophyta</taxon>
        <taxon>Spermatophyta</taxon>
        <taxon>Magnoliopsida</taxon>
        <taxon>Liliopsida</taxon>
        <taxon>Poales</taxon>
        <taxon>Poaceae</taxon>
        <taxon>PACMAD clade</taxon>
        <taxon>Arundinoideae</taxon>
        <taxon>Arundineae</taxon>
        <taxon>Arundo</taxon>
    </lineage>
</organism>
<dbReference type="EMBL" id="GBRH01230073">
    <property type="protein sequence ID" value="JAD67822.1"/>
    <property type="molecule type" value="Transcribed_RNA"/>
</dbReference>
<name>A0A0A9C8H3_ARUDO</name>
<dbReference type="EMBL" id="GBRH01178473">
    <property type="protein sequence ID" value="JAE19423.1"/>
    <property type="molecule type" value="Transcribed_RNA"/>
</dbReference>
<reference evidence="2" key="2">
    <citation type="journal article" date="2015" name="Data Brief">
        <title>Shoot transcriptome of the giant reed, Arundo donax.</title>
        <authorList>
            <person name="Barrero R.A."/>
            <person name="Guerrero F.D."/>
            <person name="Moolhuijzen P."/>
            <person name="Goolsby J.A."/>
            <person name="Tidwell J."/>
            <person name="Bellgard S.E."/>
            <person name="Bellgard M.I."/>
        </authorList>
    </citation>
    <scope>NUCLEOTIDE SEQUENCE</scope>
    <source>
        <tissue evidence="2">Shoot tissue taken approximately 20 cm above the soil surface</tissue>
    </source>
</reference>
<evidence type="ECO:0000256" key="1">
    <source>
        <dbReference type="SAM" id="MobiDB-lite"/>
    </source>
</evidence>
<evidence type="ECO:0000313" key="2">
    <source>
        <dbReference type="EMBL" id="JAD67822.1"/>
    </source>
</evidence>
<dbReference type="AlphaFoldDB" id="A0A0A9C8H3"/>